<feature type="domain" description="Zinc finger DksA/TraR C4-type" evidence="7">
    <location>
        <begin position="123"/>
        <end position="157"/>
    </location>
</feature>
<feature type="zinc finger region" description="dksA C4-type" evidence="5">
    <location>
        <begin position="128"/>
        <end position="152"/>
    </location>
</feature>
<dbReference type="GO" id="GO:0008270">
    <property type="term" value="F:zinc ion binding"/>
    <property type="evidence" value="ECO:0007669"/>
    <property type="project" value="UniProtKB-KW"/>
</dbReference>
<organism evidence="9 10">
    <name type="scientific">Vreelandella titanicae</name>
    <dbReference type="NCBI Taxonomy" id="664683"/>
    <lineage>
        <taxon>Bacteria</taxon>
        <taxon>Pseudomonadati</taxon>
        <taxon>Pseudomonadota</taxon>
        <taxon>Gammaproteobacteria</taxon>
        <taxon>Oceanospirillales</taxon>
        <taxon>Halomonadaceae</taxon>
        <taxon>Vreelandella</taxon>
    </lineage>
</organism>
<keyword evidence="2" id="KW-0479">Metal-binding</keyword>
<dbReference type="EMBL" id="CP054580">
    <property type="protein sequence ID" value="QKS25722.1"/>
    <property type="molecule type" value="Genomic_DNA"/>
</dbReference>
<evidence type="ECO:0000313" key="9">
    <source>
        <dbReference type="EMBL" id="QKS25722.1"/>
    </source>
</evidence>
<keyword evidence="3" id="KW-0863">Zinc-finger</keyword>
<dbReference type="SUPFAM" id="SSF109635">
    <property type="entry name" value="DnaK suppressor protein DksA, alpha-hairpin domain"/>
    <property type="match status" value="1"/>
</dbReference>
<dbReference type="PROSITE" id="PS01102">
    <property type="entry name" value="ZF_DKSA_1"/>
    <property type="match status" value="1"/>
</dbReference>
<dbReference type="InterPro" id="IPR020458">
    <property type="entry name" value="Znf_DskA_TraR_CS"/>
</dbReference>
<keyword evidence="4" id="KW-0862">Zinc</keyword>
<dbReference type="AlphaFoldDB" id="A0AAP9T1A6"/>
<evidence type="ECO:0000259" key="7">
    <source>
        <dbReference type="Pfam" id="PF01258"/>
    </source>
</evidence>
<name>A0AAP9T1A6_9GAMM</name>
<keyword evidence="6" id="KW-0175">Coiled coil</keyword>
<evidence type="ECO:0000256" key="3">
    <source>
        <dbReference type="ARBA" id="ARBA00022771"/>
    </source>
</evidence>
<dbReference type="Pfam" id="PF01258">
    <property type="entry name" value="zf-dskA_traR"/>
    <property type="match status" value="1"/>
</dbReference>
<keyword evidence="10" id="KW-1185">Reference proteome</keyword>
<dbReference type="Gene3D" id="1.20.120.910">
    <property type="entry name" value="DksA, coiled-coil domain"/>
    <property type="match status" value="1"/>
</dbReference>
<dbReference type="PANTHER" id="PTHR33823:SF2">
    <property type="entry name" value="RNA POLYMERASE-BINDING TRANSCRIPTION FACTOR DKSA"/>
    <property type="match status" value="1"/>
</dbReference>
<feature type="domain" description="DnaK suppressor protein DksA N-terminal" evidence="8">
    <location>
        <begin position="51"/>
        <end position="120"/>
    </location>
</feature>
<evidence type="ECO:0000256" key="4">
    <source>
        <dbReference type="ARBA" id="ARBA00022833"/>
    </source>
</evidence>
<reference evidence="9 10" key="1">
    <citation type="submission" date="2019-12" db="EMBL/GenBank/DDBJ databases">
        <title>Genome sequencing and assembly of endphytes of Porphyra tenera.</title>
        <authorList>
            <person name="Park J.M."/>
            <person name="Shin R."/>
            <person name="Jo S.H."/>
        </authorList>
    </citation>
    <scope>NUCLEOTIDE SEQUENCE [LARGE SCALE GENOMIC DNA]</scope>
    <source>
        <strain evidence="9 10">GPM3</strain>
    </source>
</reference>
<dbReference type="SUPFAM" id="SSF57716">
    <property type="entry name" value="Glucocorticoid receptor-like (DNA-binding domain)"/>
    <property type="match status" value="1"/>
</dbReference>
<dbReference type="InterPro" id="IPR037187">
    <property type="entry name" value="DnaK_N"/>
</dbReference>
<evidence type="ECO:0000256" key="5">
    <source>
        <dbReference type="PROSITE-ProRule" id="PRU00510"/>
    </source>
</evidence>
<accession>A0AAP9T1A6</accession>
<feature type="coiled-coil region" evidence="6">
    <location>
        <begin position="63"/>
        <end position="90"/>
    </location>
</feature>
<evidence type="ECO:0000259" key="8">
    <source>
        <dbReference type="Pfam" id="PF21157"/>
    </source>
</evidence>
<sequence length="169" mass="19795">MGNQSMNVQHMSNQNTDEKAVNVDWENESSEKAWEAKLLAMPNSDYMNDEQLQFFRHLLLAERSELEVHLKEIKTAIASHERDSDEADQASFEEELRLALRQADRESRLLSNIEAALKRIENGEYGYCEETGEPIGLPRLFFRPTAKLCIEAKERQESKEHHYRKARWE</sequence>
<dbReference type="InterPro" id="IPR000962">
    <property type="entry name" value="Znf_DskA_TraR"/>
</dbReference>
<dbReference type="Proteomes" id="UP000509761">
    <property type="component" value="Chromosome"/>
</dbReference>
<dbReference type="Pfam" id="PF21157">
    <property type="entry name" value="DksA_N"/>
    <property type="match status" value="1"/>
</dbReference>
<protein>
    <submittedName>
        <fullName evidence="9">RNA polymerase-binding transcription factor DksA</fullName>
    </submittedName>
</protein>
<evidence type="ECO:0000256" key="2">
    <source>
        <dbReference type="ARBA" id="ARBA00022723"/>
    </source>
</evidence>
<dbReference type="PROSITE" id="PS51128">
    <property type="entry name" value="ZF_DKSA_2"/>
    <property type="match status" value="1"/>
</dbReference>
<dbReference type="NCBIfam" id="TIGR02420">
    <property type="entry name" value="dksA"/>
    <property type="match status" value="1"/>
</dbReference>
<evidence type="ECO:0000256" key="6">
    <source>
        <dbReference type="SAM" id="Coils"/>
    </source>
</evidence>
<dbReference type="PANTHER" id="PTHR33823">
    <property type="entry name" value="RNA POLYMERASE-BINDING TRANSCRIPTION FACTOR DKSA-RELATED"/>
    <property type="match status" value="1"/>
</dbReference>
<evidence type="ECO:0000313" key="10">
    <source>
        <dbReference type="Proteomes" id="UP000509761"/>
    </source>
</evidence>
<evidence type="ECO:0000256" key="1">
    <source>
        <dbReference type="ARBA" id="ARBA00022490"/>
    </source>
</evidence>
<gene>
    <name evidence="9" type="ORF">FX987_03518</name>
</gene>
<keyword evidence="1" id="KW-0963">Cytoplasm</keyword>
<proteinExistence type="predicted"/>
<dbReference type="InterPro" id="IPR048489">
    <property type="entry name" value="DksA_N"/>
</dbReference>
<dbReference type="InterPro" id="IPR012784">
    <property type="entry name" value="DksA_RNA_pol-bd"/>
</dbReference>